<name>A0A2T5JBE5_9SPHI</name>
<keyword evidence="2" id="KW-1185">Reference proteome</keyword>
<gene>
    <name evidence="1" type="ORF">C8P68_103362</name>
</gene>
<sequence length="154" mass="17252">MFSKRRIAGQQPATGRQIESMKLIGGRLCNVPYQLAGYELLQSVSTGIEYWGYHSVRSSVFIQPRLGSAYLVNLNPDDFALLKKTQKPDMLGGELKVLSKHDVAFAISPPDLHELSSMFNAMNDFIKNNQDRLLTDMPDVLNQNPLVKARLVMA</sequence>
<comment type="caution">
    <text evidence="1">The sequence shown here is derived from an EMBL/GenBank/DDBJ whole genome shotgun (WGS) entry which is preliminary data.</text>
</comment>
<organism evidence="1 2">
    <name type="scientific">Mucilaginibacter yixingensis</name>
    <dbReference type="NCBI Taxonomy" id="1295612"/>
    <lineage>
        <taxon>Bacteria</taxon>
        <taxon>Pseudomonadati</taxon>
        <taxon>Bacteroidota</taxon>
        <taxon>Sphingobacteriia</taxon>
        <taxon>Sphingobacteriales</taxon>
        <taxon>Sphingobacteriaceae</taxon>
        <taxon>Mucilaginibacter</taxon>
    </lineage>
</organism>
<proteinExistence type="predicted"/>
<dbReference type="EMBL" id="QAOQ01000003">
    <property type="protein sequence ID" value="PTQ98201.1"/>
    <property type="molecule type" value="Genomic_DNA"/>
</dbReference>
<dbReference type="AlphaFoldDB" id="A0A2T5JBE5"/>
<evidence type="ECO:0000313" key="2">
    <source>
        <dbReference type="Proteomes" id="UP000244168"/>
    </source>
</evidence>
<reference evidence="1 2" key="1">
    <citation type="submission" date="2018-04" db="EMBL/GenBank/DDBJ databases">
        <title>Genomic Encyclopedia of Archaeal and Bacterial Type Strains, Phase II (KMG-II): from individual species to whole genera.</title>
        <authorList>
            <person name="Goeker M."/>
        </authorList>
    </citation>
    <scope>NUCLEOTIDE SEQUENCE [LARGE SCALE GENOMIC DNA]</scope>
    <source>
        <strain evidence="1 2">DSM 26809</strain>
    </source>
</reference>
<dbReference type="RefSeq" id="WP_107828380.1">
    <property type="nucleotide sequence ID" value="NZ_CP160205.1"/>
</dbReference>
<evidence type="ECO:0000313" key="1">
    <source>
        <dbReference type="EMBL" id="PTQ98201.1"/>
    </source>
</evidence>
<dbReference type="Proteomes" id="UP000244168">
    <property type="component" value="Unassembled WGS sequence"/>
</dbReference>
<accession>A0A2T5JBE5</accession>
<protein>
    <submittedName>
        <fullName evidence="1">Uncharacterized protein</fullName>
    </submittedName>
</protein>